<dbReference type="Pfam" id="PF00126">
    <property type="entry name" value="HTH_1"/>
    <property type="match status" value="1"/>
</dbReference>
<keyword evidence="3" id="KW-0238">DNA-binding</keyword>
<dbReference type="InterPro" id="IPR036390">
    <property type="entry name" value="WH_DNA-bd_sf"/>
</dbReference>
<gene>
    <name evidence="6" type="ORF">GT347_01555</name>
</gene>
<dbReference type="RefSeq" id="WP_160550309.1">
    <property type="nucleotide sequence ID" value="NZ_CP047650.1"/>
</dbReference>
<feature type="domain" description="HTH lysR-type" evidence="5">
    <location>
        <begin position="7"/>
        <end position="64"/>
    </location>
</feature>
<accession>A0A857J129</accession>
<dbReference type="Pfam" id="PF03466">
    <property type="entry name" value="LysR_substrate"/>
    <property type="match status" value="1"/>
</dbReference>
<dbReference type="PANTHER" id="PTHR30537:SF72">
    <property type="entry name" value="LYSR FAMILY TRANSCRIPTIONAL REGULATOR"/>
    <property type="match status" value="1"/>
</dbReference>
<name>A0A857J129_9BURK</name>
<dbReference type="Gene3D" id="3.40.190.290">
    <property type="match status" value="1"/>
</dbReference>
<dbReference type="AlphaFoldDB" id="A0A857J129"/>
<sequence length="298" mass="32856">MGKTSLDSLEDFAVFVQVAETRSFAQTARLGGVSASAVAKRMARLEERLKVRLLHRSTRSVTLTAEGAMFLARSRRVLDEVQGAELELSQASRTPRGRLRLSLPMVASLFLPQLAEFMRRHPAIDLHLDLSDRLVDVIEEGFDAVIRTGEHDSSGLTARRLGSWPMLLVASPAYLAARGRPQRPGDLAAHSCLHHCFTKTGKLEPWPLDWSADDPEIALPVTMVSNTLDARVCFAEQGLGIALLPEFSVREGLAAGRLQAVLPDFTVARETTFRIYWPSGRHASPKVRALVDFLVSTH</sequence>
<dbReference type="InterPro" id="IPR058163">
    <property type="entry name" value="LysR-type_TF_proteobact-type"/>
</dbReference>
<evidence type="ECO:0000259" key="5">
    <source>
        <dbReference type="PROSITE" id="PS50931"/>
    </source>
</evidence>
<dbReference type="InterPro" id="IPR005119">
    <property type="entry name" value="LysR_subst-bd"/>
</dbReference>
<evidence type="ECO:0000256" key="2">
    <source>
        <dbReference type="ARBA" id="ARBA00023015"/>
    </source>
</evidence>
<dbReference type="CDD" id="cd08476">
    <property type="entry name" value="PBP2_CrgA_like_7"/>
    <property type="match status" value="1"/>
</dbReference>
<evidence type="ECO:0000256" key="4">
    <source>
        <dbReference type="ARBA" id="ARBA00023163"/>
    </source>
</evidence>
<dbReference type="SUPFAM" id="SSF53850">
    <property type="entry name" value="Periplasmic binding protein-like II"/>
    <property type="match status" value="1"/>
</dbReference>
<dbReference type="GO" id="GO:0003700">
    <property type="term" value="F:DNA-binding transcription factor activity"/>
    <property type="evidence" value="ECO:0007669"/>
    <property type="project" value="InterPro"/>
</dbReference>
<evidence type="ECO:0000256" key="1">
    <source>
        <dbReference type="ARBA" id="ARBA00009437"/>
    </source>
</evidence>
<proteinExistence type="inferred from homology"/>
<dbReference type="FunFam" id="1.10.10.10:FF:000001">
    <property type="entry name" value="LysR family transcriptional regulator"/>
    <property type="match status" value="1"/>
</dbReference>
<protein>
    <submittedName>
        <fullName evidence="6">LysR family transcriptional regulator</fullName>
    </submittedName>
</protein>
<dbReference type="Gene3D" id="1.10.10.10">
    <property type="entry name" value="Winged helix-like DNA-binding domain superfamily/Winged helix DNA-binding domain"/>
    <property type="match status" value="1"/>
</dbReference>
<dbReference type="KEGG" id="xyk:GT347_01555"/>
<dbReference type="InterPro" id="IPR036388">
    <property type="entry name" value="WH-like_DNA-bd_sf"/>
</dbReference>
<comment type="similarity">
    <text evidence="1">Belongs to the LysR transcriptional regulatory family.</text>
</comment>
<organism evidence="6 7">
    <name type="scientific">Xylophilus rhododendri</name>
    <dbReference type="NCBI Taxonomy" id="2697032"/>
    <lineage>
        <taxon>Bacteria</taxon>
        <taxon>Pseudomonadati</taxon>
        <taxon>Pseudomonadota</taxon>
        <taxon>Betaproteobacteria</taxon>
        <taxon>Burkholderiales</taxon>
        <taxon>Xylophilus</taxon>
    </lineage>
</organism>
<dbReference type="SUPFAM" id="SSF46785">
    <property type="entry name" value="Winged helix' DNA-binding domain"/>
    <property type="match status" value="1"/>
</dbReference>
<keyword evidence="7" id="KW-1185">Reference proteome</keyword>
<keyword evidence="4" id="KW-0804">Transcription</keyword>
<dbReference type="PROSITE" id="PS50931">
    <property type="entry name" value="HTH_LYSR"/>
    <property type="match status" value="1"/>
</dbReference>
<evidence type="ECO:0000313" key="6">
    <source>
        <dbReference type="EMBL" id="QHI96791.1"/>
    </source>
</evidence>
<dbReference type="PANTHER" id="PTHR30537">
    <property type="entry name" value="HTH-TYPE TRANSCRIPTIONAL REGULATOR"/>
    <property type="match status" value="1"/>
</dbReference>
<evidence type="ECO:0000256" key="3">
    <source>
        <dbReference type="ARBA" id="ARBA00023125"/>
    </source>
</evidence>
<dbReference type="EMBL" id="CP047650">
    <property type="protein sequence ID" value="QHI96791.1"/>
    <property type="molecule type" value="Genomic_DNA"/>
</dbReference>
<dbReference type="InterPro" id="IPR000847">
    <property type="entry name" value="LysR_HTH_N"/>
</dbReference>
<dbReference type="GO" id="GO:0006351">
    <property type="term" value="P:DNA-templated transcription"/>
    <property type="evidence" value="ECO:0007669"/>
    <property type="project" value="TreeGrafter"/>
</dbReference>
<reference evidence="6 7" key="1">
    <citation type="submission" date="2020-01" db="EMBL/GenBank/DDBJ databases">
        <title>Genome sequencing of strain KACC 21265.</title>
        <authorList>
            <person name="Heo J."/>
            <person name="Kim S.-J."/>
            <person name="Kim J.-S."/>
            <person name="Hong S.-B."/>
            <person name="Kwon S.-W."/>
        </authorList>
    </citation>
    <scope>NUCLEOTIDE SEQUENCE [LARGE SCALE GENOMIC DNA]</scope>
    <source>
        <strain evidence="6 7">KACC 21265</strain>
    </source>
</reference>
<evidence type="ECO:0000313" key="7">
    <source>
        <dbReference type="Proteomes" id="UP000464787"/>
    </source>
</evidence>
<dbReference type="Proteomes" id="UP000464787">
    <property type="component" value="Chromosome"/>
</dbReference>
<keyword evidence="2" id="KW-0805">Transcription regulation</keyword>
<dbReference type="GO" id="GO:0043565">
    <property type="term" value="F:sequence-specific DNA binding"/>
    <property type="evidence" value="ECO:0007669"/>
    <property type="project" value="TreeGrafter"/>
</dbReference>